<dbReference type="VEuPathDB" id="FungiDB:AMAG_05432"/>
<feature type="compositionally biased region" description="Acidic residues" evidence="1">
    <location>
        <begin position="85"/>
        <end position="116"/>
    </location>
</feature>
<keyword evidence="4" id="KW-1185">Reference proteome</keyword>
<keyword evidence="2" id="KW-0812">Transmembrane</keyword>
<name>A0A0L0SC49_ALLM3</name>
<keyword evidence="2" id="KW-0472">Membrane</keyword>
<organism evidence="3 4">
    <name type="scientific">Allomyces macrogynus (strain ATCC 38327)</name>
    <name type="common">Allomyces javanicus var. macrogynus</name>
    <dbReference type="NCBI Taxonomy" id="578462"/>
    <lineage>
        <taxon>Eukaryota</taxon>
        <taxon>Fungi</taxon>
        <taxon>Fungi incertae sedis</taxon>
        <taxon>Blastocladiomycota</taxon>
        <taxon>Blastocladiomycetes</taxon>
        <taxon>Blastocladiales</taxon>
        <taxon>Blastocladiaceae</taxon>
        <taxon>Allomyces</taxon>
    </lineage>
</organism>
<protein>
    <submittedName>
        <fullName evidence="3">Uncharacterized protein</fullName>
    </submittedName>
</protein>
<dbReference type="EMBL" id="GG745335">
    <property type="protein sequence ID" value="KNE59989.1"/>
    <property type="molecule type" value="Genomic_DNA"/>
</dbReference>
<evidence type="ECO:0000256" key="1">
    <source>
        <dbReference type="SAM" id="MobiDB-lite"/>
    </source>
</evidence>
<keyword evidence="2" id="KW-1133">Transmembrane helix</keyword>
<feature type="compositionally biased region" description="Basic and acidic residues" evidence="1">
    <location>
        <begin position="69"/>
        <end position="84"/>
    </location>
</feature>
<feature type="compositionally biased region" description="Acidic residues" evidence="1">
    <location>
        <begin position="49"/>
        <end position="68"/>
    </location>
</feature>
<evidence type="ECO:0000256" key="2">
    <source>
        <dbReference type="SAM" id="Phobius"/>
    </source>
</evidence>
<accession>A0A0L0SC49</accession>
<evidence type="ECO:0000313" key="4">
    <source>
        <dbReference type="Proteomes" id="UP000054350"/>
    </source>
</evidence>
<feature type="region of interest" description="Disordered" evidence="1">
    <location>
        <begin position="35"/>
        <end position="116"/>
    </location>
</feature>
<dbReference type="Proteomes" id="UP000054350">
    <property type="component" value="Unassembled WGS sequence"/>
</dbReference>
<evidence type="ECO:0000313" key="3">
    <source>
        <dbReference type="EMBL" id="KNE59989.1"/>
    </source>
</evidence>
<feature type="region of interest" description="Disordered" evidence="1">
    <location>
        <begin position="1"/>
        <end position="21"/>
    </location>
</feature>
<reference evidence="3 4" key="1">
    <citation type="submission" date="2009-11" db="EMBL/GenBank/DDBJ databases">
        <title>Annotation of Allomyces macrogynus ATCC 38327.</title>
        <authorList>
            <consortium name="The Broad Institute Genome Sequencing Platform"/>
            <person name="Russ C."/>
            <person name="Cuomo C."/>
            <person name="Burger G."/>
            <person name="Gray M.W."/>
            <person name="Holland P.W.H."/>
            <person name="King N."/>
            <person name="Lang F.B.F."/>
            <person name="Roger A.J."/>
            <person name="Ruiz-Trillo I."/>
            <person name="Young S.K."/>
            <person name="Zeng Q."/>
            <person name="Gargeya S."/>
            <person name="Fitzgerald M."/>
            <person name="Haas B."/>
            <person name="Abouelleil A."/>
            <person name="Alvarado L."/>
            <person name="Arachchi H.M."/>
            <person name="Berlin A."/>
            <person name="Chapman S.B."/>
            <person name="Gearin G."/>
            <person name="Goldberg J."/>
            <person name="Griggs A."/>
            <person name="Gujja S."/>
            <person name="Hansen M."/>
            <person name="Heiman D."/>
            <person name="Howarth C."/>
            <person name="Larimer J."/>
            <person name="Lui A."/>
            <person name="MacDonald P.J.P."/>
            <person name="McCowen C."/>
            <person name="Montmayeur A."/>
            <person name="Murphy C."/>
            <person name="Neiman D."/>
            <person name="Pearson M."/>
            <person name="Priest M."/>
            <person name="Roberts A."/>
            <person name="Saif S."/>
            <person name="Shea T."/>
            <person name="Sisk P."/>
            <person name="Stolte C."/>
            <person name="Sykes S."/>
            <person name="Wortman J."/>
            <person name="Nusbaum C."/>
            <person name="Birren B."/>
        </authorList>
    </citation>
    <scope>NUCLEOTIDE SEQUENCE [LARGE SCALE GENOMIC DNA]</scope>
    <source>
        <strain evidence="3 4">ATCC 38327</strain>
    </source>
</reference>
<proteinExistence type="predicted"/>
<reference evidence="4" key="2">
    <citation type="submission" date="2009-11" db="EMBL/GenBank/DDBJ databases">
        <title>The Genome Sequence of Allomyces macrogynus strain ATCC 38327.</title>
        <authorList>
            <consortium name="The Broad Institute Genome Sequencing Platform"/>
            <person name="Russ C."/>
            <person name="Cuomo C."/>
            <person name="Shea T."/>
            <person name="Young S.K."/>
            <person name="Zeng Q."/>
            <person name="Koehrsen M."/>
            <person name="Haas B."/>
            <person name="Borodovsky M."/>
            <person name="Guigo R."/>
            <person name="Alvarado L."/>
            <person name="Berlin A."/>
            <person name="Borenstein D."/>
            <person name="Chen Z."/>
            <person name="Engels R."/>
            <person name="Freedman E."/>
            <person name="Gellesch M."/>
            <person name="Goldberg J."/>
            <person name="Griggs A."/>
            <person name="Gujja S."/>
            <person name="Heiman D."/>
            <person name="Hepburn T."/>
            <person name="Howarth C."/>
            <person name="Jen D."/>
            <person name="Larson L."/>
            <person name="Lewis B."/>
            <person name="Mehta T."/>
            <person name="Park D."/>
            <person name="Pearson M."/>
            <person name="Roberts A."/>
            <person name="Saif S."/>
            <person name="Shenoy N."/>
            <person name="Sisk P."/>
            <person name="Stolte C."/>
            <person name="Sykes S."/>
            <person name="Walk T."/>
            <person name="White J."/>
            <person name="Yandava C."/>
            <person name="Burger G."/>
            <person name="Gray M.W."/>
            <person name="Holland P.W.H."/>
            <person name="King N."/>
            <person name="Lang F.B.F."/>
            <person name="Roger A.J."/>
            <person name="Ruiz-Trillo I."/>
            <person name="Lander E."/>
            <person name="Nusbaum C."/>
        </authorList>
    </citation>
    <scope>NUCLEOTIDE SEQUENCE [LARGE SCALE GENOMIC DNA]</scope>
    <source>
        <strain evidence="4">ATCC 38327</strain>
    </source>
</reference>
<gene>
    <name evidence="3" type="ORF">AMAG_05432</name>
</gene>
<feature type="transmembrane region" description="Helical" evidence="2">
    <location>
        <begin position="190"/>
        <end position="208"/>
    </location>
</feature>
<dbReference type="AlphaFoldDB" id="A0A0L0SC49"/>
<sequence length="250" mass="27600">MSPMRTAAGPSSVSQLVPPSPSKIIATARDVFTSKLRNEVQASPQRPGDDDDEPVFEDDDDEDNVSEPDLDRRVNLSKFLLKEDLADEDEQDDDDFRYVGDEDEDEDEEADEDDDVDLTEELDSENEMMPAVLAAAADRARSPVPAQPAHFIGWVEQRASTALAARQAKRRPATSVANAVSPAMVALHRFLSVLLPLLVVFFGAYCFFFQRSPWTLDCATLTADAAVVRRSLLVAFVELVTAVQEQLSQL</sequence>